<dbReference type="EC" id="3.2.1.136" evidence="7"/>
<dbReference type="RefSeq" id="WP_015393355.1">
    <property type="nucleotide sequence ID" value="NC_020291.1"/>
</dbReference>
<evidence type="ECO:0000259" key="6">
    <source>
        <dbReference type="Pfam" id="PF02055"/>
    </source>
</evidence>
<dbReference type="GO" id="GO:0004348">
    <property type="term" value="F:glucosylceramidase activity"/>
    <property type="evidence" value="ECO:0007669"/>
    <property type="project" value="InterPro"/>
</dbReference>
<dbReference type="GO" id="GO:0045493">
    <property type="term" value="P:xylan catabolic process"/>
    <property type="evidence" value="ECO:0007669"/>
    <property type="project" value="UniProtKB-KW"/>
</dbReference>
<keyword evidence="3 4" id="KW-0378">Hydrolase</keyword>
<dbReference type="SUPFAM" id="SSF51011">
    <property type="entry name" value="Glycosyl hydrolase domain"/>
    <property type="match status" value="1"/>
</dbReference>
<evidence type="ECO:0000256" key="5">
    <source>
        <dbReference type="SAM" id="SignalP"/>
    </source>
</evidence>
<protein>
    <submittedName>
        <fullName evidence="7">Glucuronoxylanase XynC</fullName>
        <ecNumber evidence="7">3.2.1.136</ecNumber>
    </submittedName>
</protein>
<dbReference type="Gene3D" id="3.20.20.80">
    <property type="entry name" value="Glycosidases"/>
    <property type="match status" value="1"/>
</dbReference>
<dbReference type="Gene3D" id="2.60.40.1180">
    <property type="entry name" value="Golgi alpha-mannosidase II"/>
    <property type="match status" value="1"/>
</dbReference>
<feature type="chain" id="PRO_5004015972" evidence="5">
    <location>
        <begin position="32"/>
        <end position="417"/>
    </location>
</feature>
<dbReference type="SUPFAM" id="SSF51445">
    <property type="entry name" value="(Trans)glycosidases"/>
    <property type="match status" value="1"/>
</dbReference>
<dbReference type="OrthoDB" id="9806701at2"/>
<evidence type="ECO:0000256" key="3">
    <source>
        <dbReference type="ARBA" id="ARBA00022801"/>
    </source>
</evidence>
<dbReference type="AlphaFoldDB" id="M1N0D3"/>
<reference evidence="7 8" key="1">
    <citation type="submission" date="2013-02" db="EMBL/GenBank/DDBJ databases">
        <title>Genome sequence of Clostridium saccharoperbutylacetonicum N1-4(HMT).</title>
        <authorList>
            <person name="Poehlein A."/>
            <person name="Daniel R."/>
        </authorList>
    </citation>
    <scope>NUCLEOTIDE SEQUENCE [LARGE SCALE GENOMIC DNA]</scope>
    <source>
        <strain evidence="8">N1-4(HMT)</strain>
    </source>
</reference>
<dbReference type="InterPro" id="IPR013780">
    <property type="entry name" value="Glyco_hydro_b"/>
</dbReference>
<name>M1N0D3_9CLOT</name>
<keyword evidence="8" id="KW-1185">Reference proteome</keyword>
<dbReference type="EMBL" id="CP004121">
    <property type="protein sequence ID" value="AGF57037.1"/>
    <property type="molecule type" value="Genomic_DNA"/>
</dbReference>
<dbReference type="PANTHER" id="PTHR11069:SF38">
    <property type="entry name" value="GLUCURONOXYLANASE XYNC"/>
    <property type="match status" value="1"/>
</dbReference>
<keyword evidence="7" id="KW-0119">Carbohydrate metabolism</keyword>
<accession>M1N0D3</accession>
<keyword evidence="4 7" id="KW-0326">Glycosidase</keyword>
<dbReference type="PANTHER" id="PTHR11069">
    <property type="entry name" value="GLUCOSYLCERAMIDASE"/>
    <property type="match status" value="1"/>
</dbReference>
<proteinExistence type="inferred from homology"/>
<feature type="signal peptide" evidence="5">
    <location>
        <begin position="1"/>
        <end position="31"/>
    </location>
</feature>
<evidence type="ECO:0000313" key="8">
    <source>
        <dbReference type="Proteomes" id="UP000011728"/>
    </source>
</evidence>
<dbReference type="eggNOG" id="COG5520">
    <property type="taxonomic scope" value="Bacteria"/>
</dbReference>
<dbReference type="Proteomes" id="UP000011728">
    <property type="component" value="Chromosome"/>
</dbReference>
<keyword evidence="7" id="KW-0858">Xylan degradation</keyword>
<evidence type="ECO:0000313" key="7">
    <source>
        <dbReference type="EMBL" id="AGF57037.1"/>
    </source>
</evidence>
<gene>
    <name evidence="7" type="primary">xynC3</name>
    <name evidence="7" type="ORF">Cspa_c32760</name>
</gene>
<dbReference type="HOGENOM" id="CLU_022864_2_0_9"/>
<evidence type="ECO:0000256" key="2">
    <source>
        <dbReference type="ARBA" id="ARBA00022729"/>
    </source>
</evidence>
<dbReference type="PATRIC" id="fig|931276.5.peg.3299"/>
<comment type="similarity">
    <text evidence="1 4">Belongs to the glycosyl hydrolase 30 family.</text>
</comment>
<evidence type="ECO:0000256" key="4">
    <source>
        <dbReference type="RuleBase" id="RU361188"/>
    </source>
</evidence>
<dbReference type="GO" id="GO:0033940">
    <property type="term" value="F:glucuronoarabinoxylan endo-1,4-beta-xylanase activity"/>
    <property type="evidence" value="ECO:0007669"/>
    <property type="project" value="UniProtKB-EC"/>
</dbReference>
<keyword evidence="2 5" id="KW-0732">Signal</keyword>
<feature type="domain" description="Glycosyl hydrolase family 30 TIM-barrel" evidence="6">
    <location>
        <begin position="95"/>
        <end position="242"/>
    </location>
</feature>
<dbReference type="GO" id="GO:0006665">
    <property type="term" value="P:sphingolipid metabolic process"/>
    <property type="evidence" value="ECO:0007669"/>
    <property type="project" value="InterPro"/>
</dbReference>
<dbReference type="InterPro" id="IPR001139">
    <property type="entry name" value="Glyco_hydro_30"/>
</dbReference>
<organism evidence="7 8">
    <name type="scientific">Clostridium saccharoperbutylacetonicum N1-4(HMT)</name>
    <dbReference type="NCBI Taxonomy" id="931276"/>
    <lineage>
        <taxon>Bacteria</taxon>
        <taxon>Bacillati</taxon>
        <taxon>Bacillota</taxon>
        <taxon>Clostridia</taxon>
        <taxon>Eubacteriales</taxon>
        <taxon>Clostridiaceae</taxon>
        <taxon>Clostridium</taxon>
    </lineage>
</organism>
<evidence type="ECO:0000256" key="1">
    <source>
        <dbReference type="ARBA" id="ARBA00005382"/>
    </source>
</evidence>
<keyword evidence="7" id="KW-0624">Polysaccharide degradation</keyword>
<dbReference type="GO" id="GO:0016020">
    <property type="term" value="C:membrane"/>
    <property type="evidence" value="ECO:0007669"/>
    <property type="project" value="GOC"/>
</dbReference>
<dbReference type="InterPro" id="IPR017853">
    <property type="entry name" value="GH"/>
</dbReference>
<dbReference type="KEGG" id="csr:Cspa_c32760"/>
<dbReference type="Pfam" id="PF02055">
    <property type="entry name" value="Glyco_hydro_30"/>
    <property type="match status" value="1"/>
</dbReference>
<dbReference type="InterPro" id="IPR033453">
    <property type="entry name" value="Glyco_hydro_30_TIM-barrel"/>
</dbReference>
<sequence>MNSKVKKMLISLMTFSITCLSFAGFSISANAATNNATVNLSSKQQLITGFGASSAWCGALNDSSMDTLYKNIGLSILRVRIDPNEGWNKGDYSRWADELSNAKKAAARGAIVFATPWSPPASMKTNNSIKGQGSLKISSYADYAAYLKTFANYFANNGVPLYAISLQNEPDWKVDYDGCLWTGNELYDFVKSYGSTISKTVKIIMPESLNFNQAMSNPTLNDPAASSYVSIVGGHLYGATIKDYPLARSEGKELWMTEHYFQGENISSSMDLAKEINDCMTIGNMNAYVYWWILNDGNGLYTRSGQANKRAYVLGQFSKFIRSGYNRVNTTSNPQSNVYLSAYTGNNKVVILAINQGKSPVTQSFNVQNGKVSSVSSYVTSATSDMVKSNSDINVTNGSFTASLPAESVTTFVGDIK</sequence>